<dbReference type="InterPro" id="IPR000014">
    <property type="entry name" value="PAS"/>
</dbReference>
<keyword evidence="5" id="KW-0547">Nucleotide-binding</keyword>
<dbReference type="PROSITE" id="PS50113">
    <property type="entry name" value="PAC"/>
    <property type="match status" value="1"/>
</dbReference>
<name>C4XRJ3_SOLM1</name>
<dbReference type="SUPFAM" id="SSF47384">
    <property type="entry name" value="Homodimeric domain of signal transducing histidine kinase"/>
    <property type="match status" value="1"/>
</dbReference>
<dbReference type="InterPro" id="IPR036890">
    <property type="entry name" value="HATPase_C_sf"/>
</dbReference>
<dbReference type="Gene3D" id="3.30.450.20">
    <property type="entry name" value="PAS domain"/>
    <property type="match status" value="1"/>
</dbReference>
<evidence type="ECO:0000259" key="10">
    <source>
        <dbReference type="PROSITE" id="PS50113"/>
    </source>
</evidence>
<dbReference type="SUPFAM" id="SSF55785">
    <property type="entry name" value="PYP-like sensor domain (PAS domain)"/>
    <property type="match status" value="1"/>
</dbReference>
<dbReference type="GO" id="GO:0005524">
    <property type="term" value="F:ATP binding"/>
    <property type="evidence" value="ECO:0007669"/>
    <property type="project" value="UniProtKB-KW"/>
</dbReference>
<dbReference type="Gene3D" id="3.30.565.10">
    <property type="entry name" value="Histidine kinase-like ATPase, C-terminal domain"/>
    <property type="match status" value="1"/>
</dbReference>
<dbReference type="InterPro" id="IPR003661">
    <property type="entry name" value="HisK_dim/P_dom"/>
</dbReference>
<dbReference type="PANTHER" id="PTHR43065:SF46">
    <property type="entry name" value="C4-DICARBOXYLATE TRANSPORT SENSOR PROTEIN DCTB"/>
    <property type="match status" value="1"/>
</dbReference>
<evidence type="ECO:0000256" key="7">
    <source>
        <dbReference type="ARBA" id="ARBA00022840"/>
    </source>
</evidence>
<keyword evidence="7" id="KW-0067">ATP-binding</keyword>
<dbReference type="InterPro" id="IPR013656">
    <property type="entry name" value="PAS_4"/>
</dbReference>
<dbReference type="InterPro" id="IPR000700">
    <property type="entry name" value="PAS-assoc_C"/>
</dbReference>
<dbReference type="EMBL" id="AP010904">
    <property type="protein sequence ID" value="BAH75538.1"/>
    <property type="molecule type" value="Genomic_DNA"/>
</dbReference>
<keyword evidence="4" id="KW-0808">Transferase</keyword>
<dbReference type="STRING" id="573370.DMR_20470"/>
<dbReference type="InterPro" id="IPR003594">
    <property type="entry name" value="HATPase_dom"/>
</dbReference>
<evidence type="ECO:0000256" key="5">
    <source>
        <dbReference type="ARBA" id="ARBA00022741"/>
    </source>
</evidence>
<dbReference type="SUPFAM" id="SSF55874">
    <property type="entry name" value="ATPase domain of HSP90 chaperone/DNA topoisomerase II/histidine kinase"/>
    <property type="match status" value="1"/>
</dbReference>
<dbReference type="SMART" id="SM00387">
    <property type="entry name" value="HATPase_c"/>
    <property type="match status" value="1"/>
</dbReference>
<keyword evidence="12" id="KW-1185">Reference proteome</keyword>
<dbReference type="eggNOG" id="COG4191">
    <property type="taxonomic scope" value="Bacteria"/>
</dbReference>
<dbReference type="CDD" id="cd00130">
    <property type="entry name" value="PAS"/>
    <property type="match status" value="1"/>
</dbReference>
<evidence type="ECO:0000256" key="2">
    <source>
        <dbReference type="ARBA" id="ARBA00012438"/>
    </source>
</evidence>
<accession>C4XRJ3</accession>
<proteinExistence type="predicted"/>
<dbReference type="InterPro" id="IPR004358">
    <property type="entry name" value="Sig_transdc_His_kin-like_C"/>
</dbReference>
<dbReference type="RefSeq" id="WP_015860729.1">
    <property type="nucleotide sequence ID" value="NC_012796.1"/>
</dbReference>
<evidence type="ECO:0000313" key="12">
    <source>
        <dbReference type="Proteomes" id="UP000009071"/>
    </source>
</evidence>
<dbReference type="HOGENOM" id="CLU_408681_0_0_7"/>
<dbReference type="EC" id="2.7.13.3" evidence="2"/>
<dbReference type="Proteomes" id="UP000009071">
    <property type="component" value="Chromosome"/>
</dbReference>
<dbReference type="InterPro" id="IPR005467">
    <property type="entry name" value="His_kinase_dom"/>
</dbReference>
<dbReference type="InterPro" id="IPR036097">
    <property type="entry name" value="HisK_dim/P_sf"/>
</dbReference>
<dbReference type="PANTHER" id="PTHR43065">
    <property type="entry name" value="SENSOR HISTIDINE KINASE"/>
    <property type="match status" value="1"/>
</dbReference>
<dbReference type="KEGG" id="dma:DMR_20470"/>
<protein>
    <recommendedName>
        <fullName evidence="2">histidine kinase</fullName>
        <ecNumber evidence="2">2.7.13.3</ecNumber>
    </recommendedName>
</protein>
<reference evidence="11 12" key="1">
    <citation type="journal article" date="2009" name="Genome Res.">
        <title>Whole genome sequence of Desulfovibrio magneticus strain RS-1 revealed common gene clusters in magnetotactic bacteria.</title>
        <authorList>
            <person name="Nakazawa H."/>
            <person name="Arakaki A."/>
            <person name="Narita-Yamada S."/>
            <person name="Yashiro I."/>
            <person name="Jinno K."/>
            <person name="Aoki N."/>
            <person name="Tsuruyama A."/>
            <person name="Okamura Y."/>
            <person name="Tanikawa S."/>
            <person name="Fujita N."/>
            <person name="Takeyama H."/>
            <person name="Matsunaga T."/>
        </authorList>
    </citation>
    <scope>NUCLEOTIDE SEQUENCE [LARGE SCALE GENOMIC DNA]</scope>
    <source>
        <strain evidence="12">ATCC 700980 / DSM 13731 / RS-1</strain>
    </source>
</reference>
<gene>
    <name evidence="11" type="ordered locus">DMR_20470</name>
</gene>
<keyword evidence="8" id="KW-0902">Two-component regulatory system</keyword>
<evidence type="ECO:0000256" key="1">
    <source>
        <dbReference type="ARBA" id="ARBA00000085"/>
    </source>
</evidence>
<keyword evidence="3" id="KW-0597">Phosphoprotein</keyword>
<comment type="catalytic activity">
    <reaction evidence="1">
        <text>ATP + protein L-histidine = ADP + protein N-phospho-L-histidine.</text>
        <dbReference type="EC" id="2.7.13.3"/>
    </reaction>
</comment>
<sequence length="678" mass="71314">MGVIGIWEEGDGRQGVDGSLGALLSALGHDARGLVAGLPLAAELEGLVAQAGLLAAHGEAVAARKAASGEAGFPVLAVLPAGADDAAVAAAFGVADEVIREPVGPAELAGRLGKLLEFYRQEADCCALALCRARQEAALAEATADLSRRVSALDCLSKVHAVIQRFGQPRNRLFKDVIALLPPAMRRPEAAHARLLVDGTVYETPGFRSCAQSLRIPLAGSAQPEAALEMHYEAPDPKQPDIVFHEDEAELALLVAQRLGRTLSRLGAEAALAREREFSALLMDALPGGVLRFNRHGAIVFSNPRAAAILELQQRALAGNMFDDAGFGAANAEGRPLARADHPFARVLATGKPVYDMALSVARPGGGRRFLSVSAAPLFAPDGGIDEVVVNMVDVSGQKAQERQLAHALKLESLGQLAAGIAHEINTPVQYVLGNLEFLANAFGRLIETLDGLAAAALDTEGDLCLTEELARMLADEELRFLLEESPSAIRESREGLDRVTGIVSSMKRFSHPGSELPMAVDVGQAMADTLAVSRGAWKFAADVRLDIDAGLPPVLFVPGDLHQVLLNIIVNAAQAIEEQHAGTGGKGHIDIRAVQNGPVVELAVADDGPGMSEEVRQRVFDPFFTTKPVGKGTGQGLALVHGILQRHKARVEVLSAPGQGTSFVLSLPVANLPEIGR</sequence>
<keyword evidence="6 11" id="KW-0418">Kinase</keyword>
<dbReference type="PRINTS" id="PR00344">
    <property type="entry name" value="BCTRLSENSOR"/>
</dbReference>
<evidence type="ECO:0000256" key="6">
    <source>
        <dbReference type="ARBA" id="ARBA00022777"/>
    </source>
</evidence>
<dbReference type="AlphaFoldDB" id="C4XRJ3"/>
<evidence type="ECO:0000256" key="3">
    <source>
        <dbReference type="ARBA" id="ARBA00022553"/>
    </source>
</evidence>
<dbReference type="InterPro" id="IPR035965">
    <property type="entry name" value="PAS-like_dom_sf"/>
</dbReference>
<dbReference type="Gene3D" id="1.10.287.130">
    <property type="match status" value="1"/>
</dbReference>
<feature type="domain" description="Histidine kinase" evidence="9">
    <location>
        <begin position="420"/>
        <end position="672"/>
    </location>
</feature>
<dbReference type="GO" id="GO:0000155">
    <property type="term" value="F:phosphorelay sensor kinase activity"/>
    <property type="evidence" value="ECO:0007669"/>
    <property type="project" value="InterPro"/>
</dbReference>
<evidence type="ECO:0000256" key="4">
    <source>
        <dbReference type="ARBA" id="ARBA00022679"/>
    </source>
</evidence>
<evidence type="ECO:0000256" key="8">
    <source>
        <dbReference type="ARBA" id="ARBA00023012"/>
    </source>
</evidence>
<dbReference type="CDD" id="cd00082">
    <property type="entry name" value="HisKA"/>
    <property type="match status" value="1"/>
</dbReference>
<feature type="domain" description="PAC" evidence="10">
    <location>
        <begin position="355"/>
        <end position="407"/>
    </location>
</feature>
<dbReference type="PROSITE" id="PS50109">
    <property type="entry name" value="HIS_KIN"/>
    <property type="match status" value="1"/>
</dbReference>
<organism evidence="11 12">
    <name type="scientific">Solidesulfovibrio magneticus (strain ATCC 700980 / DSM 13731 / RS-1)</name>
    <name type="common">Desulfovibrio magneticus</name>
    <dbReference type="NCBI Taxonomy" id="573370"/>
    <lineage>
        <taxon>Bacteria</taxon>
        <taxon>Pseudomonadati</taxon>
        <taxon>Thermodesulfobacteriota</taxon>
        <taxon>Desulfovibrionia</taxon>
        <taxon>Desulfovibrionales</taxon>
        <taxon>Desulfovibrionaceae</taxon>
        <taxon>Solidesulfovibrio</taxon>
    </lineage>
</organism>
<evidence type="ECO:0000313" key="11">
    <source>
        <dbReference type="EMBL" id="BAH75538.1"/>
    </source>
</evidence>
<dbReference type="OrthoDB" id="9769169at2"/>
<dbReference type="Pfam" id="PF02518">
    <property type="entry name" value="HATPase_c"/>
    <property type="match status" value="1"/>
</dbReference>
<evidence type="ECO:0000259" key="9">
    <source>
        <dbReference type="PROSITE" id="PS50109"/>
    </source>
</evidence>
<dbReference type="Pfam" id="PF08448">
    <property type="entry name" value="PAS_4"/>
    <property type="match status" value="1"/>
</dbReference>